<evidence type="ECO:0000313" key="4">
    <source>
        <dbReference type="EMBL" id="ACO65603.1"/>
    </source>
</evidence>
<feature type="domain" description="JmjC" evidence="3">
    <location>
        <begin position="264"/>
        <end position="482"/>
    </location>
</feature>
<dbReference type="InterPro" id="IPR014710">
    <property type="entry name" value="RmlC-like_jellyroll"/>
</dbReference>
<dbReference type="PROSITE" id="PS51184">
    <property type="entry name" value="JMJC"/>
    <property type="match status" value="1"/>
</dbReference>
<gene>
    <name evidence="4" type="ORF">MICPUN_61460</name>
</gene>
<feature type="compositionally biased region" description="Basic and acidic residues" evidence="2">
    <location>
        <begin position="15"/>
        <end position="26"/>
    </location>
</feature>
<dbReference type="PANTHER" id="PTHR12461:SF105">
    <property type="entry name" value="HYPOXIA-INDUCIBLE FACTOR 1-ALPHA INHIBITOR"/>
    <property type="match status" value="1"/>
</dbReference>
<protein>
    <recommendedName>
        <fullName evidence="3">JmjC domain-containing protein</fullName>
    </recommendedName>
</protein>
<feature type="region of interest" description="Disordered" evidence="2">
    <location>
        <begin position="77"/>
        <end position="106"/>
    </location>
</feature>
<dbReference type="SUPFAM" id="SSF51197">
    <property type="entry name" value="Clavaminate synthase-like"/>
    <property type="match status" value="1"/>
</dbReference>
<dbReference type="EMBL" id="CP001329">
    <property type="protein sequence ID" value="ACO65603.1"/>
    <property type="molecule type" value="Genomic_DNA"/>
</dbReference>
<accession>C1ECL5</accession>
<sequence length="672" mass="73853">MSNTDTKAYSATEIRPGEPREHDDKASFGPQAVARPRPMAIRQVNTVTRGKGRIKPRLSQVERMGGVDGAAGAIEAAHSMPREEAVADRDPDRASGELPSDAPPRYPYYLTDDGDSVVPRLDWTDARQRNRAMDLMRRGEPVLLRRTGLTGSLTGRAADIKPGLLNWWGTDDFDKVLERHRATVDGGSAREMRCMTSVAGKHAFTPAIEQNNAFGSHYRVRKPETDVSSRDFQTFATCARNWTDLKMYLLDDVAVAVDRSTAGKPPTDVTPLKSFPNDPIGSDVVSGIDWEWLANVRRALKMGPVRGAVISAGTEGSLLPAHHLTSSLVSHGVASPKKVPTHVGKFEVNPLDLEGARAAEDAAKAMSNENHCESFQCQVIGRRRVLLISPDLSYKGLYPYPIAHPYDGYAMANLDDADYSRHPRLAEVRGAAAICEPGDVLFVPDSWWRHEQGLTQEHAAVEIRVGTGMRPRTAAAAVLHVGRLVEDRVTRAEGHRDARHWTKVIADAEEADWLDLGTVRGAHRIDMAHMVRDEIDLGLPTPRGAQPGAGRGRWQAFLRDLIDGRMEPTDWLNDNFVDPLFLSEAKAEMKRRAELIADGKVDPETTGTELALSSDELAKVAGAEDNFAVSLAGGGVLTKNAKRLPDDRSETQRSFPEFFVDSLNQKASQLRE</sequence>
<feature type="compositionally biased region" description="Basic and acidic residues" evidence="2">
    <location>
        <begin position="80"/>
        <end position="95"/>
    </location>
</feature>
<comment type="similarity">
    <text evidence="1">Belongs to the JARID1 histone demethylase family.</text>
</comment>
<evidence type="ECO:0000256" key="2">
    <source>
        <dbReference type="SAM" id="MobiDB-lite"/>
    </source>
</evidence>
<dbReference type="InterPro" id="IPR041667">
    <property type="entry name" value="Cupin_8"/>
</dbReference>
<dbReference type="AlphaFoldDB" id="C1ECL5"/>
<dbReference type="Proteomes" id="UP000002009">
    <property type="component" value="Chromosome 9"/>
</dbReference>
<name>C1ECL5_MICCC</name>
<dbReference type="eggNOG" id="KOG2132">
    <property type="taxonomic scope" value="Eukaryota"/>
</dbReference>
<dbReference type="Pfam" id="PF13621">
    <property type="entry name" value="Cupin_8"/>
    <property type="match status" value="1"/>
</dbReference>
<feature type="region of interest" description="Disordered" evidence="2">
    <location>
        <begin position="1"/>
        <end position="38"/>
    </location>
</feature>
<dbReference type="RefSeq" id="XP_002504345.1">
    <property type="nucleotide sequence ID" value="XM_002504299.1"/>
</dbReference>
<proteinExistence type="inferred from homology"/>
<reference evidence="4 5" key="1">
    <citation type="journal article" date="2009" name="Science">
        <title>Green evolution and dynamic adaptations revealed by genomes of the marine picoeukaryotes Micromonas.</title>
        <authorList>
            <person name="Worden A.Z."/>
            <person name="Lee J.H."/>
            <person name="Mock T."/>
            <person name="Rouze P."/>
            <person name="Simmons M.P."/>
            <person name="Aerts A.L."/>
            <person name="Allen A.E."/>
            <person name="Cuvelier M.L."/>
            <person name="Derelle E."/>
            <person name="Everett M.V."/>
            <person name="Foulon E."/>
            <person name="Grimwood J."/>
            <person name="Gundlach H."/>
            <person name="Henrissat B."/>
            <person name="Napoli C."/>
            <person name="McDonald S.M."/>
            <person name="Parker M.S."/>
            <person name="Rombauts S."/>
            <person name="Salamov A."/>
            <person name="Von Dassow P."/>
            <person name="Badger J.H."/>
            <person name="Coutinho P.M."/>
            <person name="Demir E."/>
            <person name="Dubchak I."/>
            <person name="Gentemann C."/>
            <person name="Eikrem W."/>
            <person name="Gready J.E."/>
            <person name="John U."/>
            <person name="Lanier W."/>
            <person name="Lindquist E.A."/>
            <person name="Lucas S."/>
            <person name="Mayer K.F."/>
            <person name="Moreau H."/>
            <person name="Not F."/>
            <person name="Otillar R."/>
            <person name="Panaud O."/>
            <person name="Pangilinan J."/>
            <person name="Paulsen I."/>
            <person name="Piegu B."/>
            <person name="Poliakov A."/>
            <person name="Robbens S."/>
            <person name="Schmutz J."/>
            <person name="Toulza E."/>
            <person name="Wyss T."/>
            <person name="Zelensky A."/>
            <person name="Zhou K."/>
            <person name="Armbrust E.V."/>
            <person name="Bhattacharya D."/>
            <person name="Goodenough U.W."/>
            <person name="Van de Peer Y."/>
            <person name="Grigoriev I.V."/>
        </authorList>
    </citation>
    <scope>NUCLEOTIDE SEQUENCE [LARGE SCALE GENOMIC DNA]</scope>
    <source>
        <strain evidence="5">RCC299 / NOUM17</strain>
    </source>
</reference>
<dbReference type="OMA" id="EDANWID"/>
<dbReference type="Gene3D" id="2.60.120.10">
    <property type="entry name" value="Jelly Rolls"/>
    <property type="match status" value="1"/>
</dbReference>
<dbReference type="KEGG" id="mis:MICPUN_61460"/>
<dbReference type="OrthoDB" id="47172at2759"/>
<evidence type="ECO:0000256" key="1">
    <source>
        <dbReference type="ARBA" id="ARBA00006801"/>
    </source>
</evidence>
<dbReference type="InParanoid" id="C1ECL5"/>
<dbReference type="GeneID" id="8246532"/>
<evidence type="ECO:0000313" key="5">
    <source>
        <dbReference type="Proteomes" id="UP000002009"/>
    </source>
</evidence>
<keyword evidence="5" id="KW-1185">Reference proteome</keyword>
<dbReference type="InterPro" id="IPR003347">
    <property type="entry name" value="JmjC_dom"/>
</dbReference>
<dbReference type="PANTHER" id="PTHR12461">
    <property type="entry name" value="HYPOXIA-INDUCIBLE FACTOR 1 ALPHA INHIBITOR-RELATED"/>
    <property type="match status" value="1"/>
</dbReference>
<organism evidence="4 5">
    <name type="scientific">Micromonas commoda (strain RCC299 / NOUM17 / CCMP2709)</name>
    <name type="common">Picoplanktonic green alga</name>
    <dbReference type="NCBI Taxonomy" id="296587"/>
    <lineage>
        <taxon>Eukaryota</taxon>
        <taxon>Viridiplantae</taxon>
        <taxon>Chlorophyta</taxon>
        <taxon>Mamiellophyceae</taxon>
        <taxon>Mamiellales</taxon>
        <taxon>Mamiellaceae</taxon>
        <taxon>Micromonas</taxon>
    </lineage>
</organism>
<evidence type="ECO:0000259" key="3">
    <source>
        <dbReference type="PROSITE" id="PS51184"/>
    </source>
</evidence>